<name>A0A7W7KLA6_PSENT</name>
<accession>A0A7W7KLA6</accession>
<evidence type="ECO:0000256" key="5">
    <source>
        <dbReference type="ARBA" id="ARBA00012667"/>
    </source>
</evidence>
<keyword evidence="7 10" id="KW-0413">Isomerase</keyword>
<evidence type="ECO:0000256" key="2">
    <source>
        <dbReference type="ARBA" id="ARBA00003024"/>
    </source>
</evidence>
<dbReference type="PANTHER" id="PTHR35530:SF2">
    <property type="entry name" value="BSL4019 PROTEIN"/>
    <property type="match status" value="1"/>
</dbReference>
<evidence type="ECO:0000256" key="6">
    <source>
        <dbReference type="ARBA" id="ARBA00015750"/>
    </source>
</evidence>
<evidence type="ECO:0000259" key="9">
    <source>
        <dbReference type="Pfam" id="PF01361"/>
    </source>
</evidence>
<dbReference type="EMBL" id="JACHLI010000015">
    <property type="protein sequence ID" value="MBB4864897.1"/>
    <property type="molecule type" value="Genomic_DNA"/>
</dbReference>
<dbReference type="InterPro" id="IPR014347">
    <property type="entry name" value="Tautomerase/MIF_sf"/>
</dbReference>
<protein>
    <recommendedName>
        <fullName evidence="6">2-hydroxymuconate tautomerase</fullName>
        <ecNumber evidence="5">5.3.2.6</ecNumber>
    </recommendedName>
    <alternativeName>
        <fullName evidence="8">4-oxalocrotonate tautomerase</fullName>
    </alternativeName>
</protein>
<evidence type="ECO:0000256" key="3">
    <source>
        <dbReference type="ARBA" id="ARBA00006723"/>
    </source>
</evidence>
<organism evidence="10 11">
    <name type="scientific">Pseudomonas nitroreducens</name>
    <dbReference type="NCBI Taxonomy" id="46680"/>
    <lineage>
        <taxon>Bacteria</taxon>
        <taxon>Pseudomonadati</taxon>
        <taxon>Pseudomonadota</taxon>
        <taxon>Gammaproteobacteria</taxon>
        <taxon>Pseudomonadales</taxon>
        <taxon>Pseudomonadaceae</taxon>
        <taxon>Pseudomonas</taxon>
    </lineage>
</organism>
<comment type="catalytic activity">
    <reaction evidence="1">
        <text>(2Z,4E)-2-hydroxyhexa-2,4-dienedioate = (3E)-2-oxohex-3-enedioate</text>
        <dbReference type="Rhea" id="RHEA:33431"/>
        <dbReference type="ChEBI" id="CHEBI:28080"/>
        <dbReference type="ChEBI" id="CHEBI:64908"/>
        <dbReference type="EC" id="5.3.2.6"/>
    </reaction>
</comment>
<evidence type="ECO:0000256" key="7">
    <source>
        <dbReference type="ARBA" id="ARBA00023235"/>
    </source>
</evidence>
<dbReference type="GO" id="GO:0016853">
    <property type="term" value="F:isomerase activity"/>
    <property type="evidence" value="ECO:0007669"/>
    <property type="project" value="UniProtKB-KW"/>
</dbReference>
<evidence type="ECO:0000256" key="4">
    <source>
        <dbReference type="ARBA" id="ARBA00011643"/>
    </source>
</evidence>
<dbReference type="Pfam" id="PF01361">
    <property type="entry name" value="Tautomerase"/>
    <property type="match status" value="1"/>
</dbReference>
<dbReference type="Proteomes" id="UP000566995">
    <property type="component" value="Unassembled WGS sequence"/>
</dbReference>
<evidence type="ECO:0000256" key="8">
    <source>
        <dbReference type="ARBA" id="ARBA00029674"/>
    </source>
</evidence>
<comment type="subunit">
    <text evidence="4">Homohexamer.</text>
</comment>
<proteinExistence type="inferred from homology"/>
<feature type="domain" description="4-oxalocrotonate tautomerase-like" evidence="9">
    <location>
        <begin position="2"/>
        <end position="58"/>
    </location>
</feature>
<sequence>MPLITVELFPGRTPEKKSELIQALTDTYLQVCGGKAQAVTILLKEVDPVDWGTGGRSYAEILAEKSIAEAKTQA</sequence>
<gene>
    <name evidence="10" type="ORF">HNP46_003773</name>
</gene>
<comment type="similarity">
    <text evidence="3">Belongs to the 4-oxalocrotonate tautomerase family.</text>
</comment>
<dbReference type="RefSeq" id="WP_184591780.1">
    <property type="nucleotide sequence ID" value="NZ_JACHLI010000015.1"/>
</dbReference>
<dbReference type="InterPro" id="IPR004370">
    <property type="entry name" value="4-OT-like_dom"/>
</dbReference>
<comment type="function">
    <text evidence="2">Catalyzes the ketonization of 2-hydroxymuconate stereoselectively to yield 2-oxo-3-hexenedioate.</text>
</comment>
<comment type="caution">
    <text evidence="10">The sequence shown here is derived from an EMBL/GenBank/DDBJ whole genome shotgun (WGS) entry which is preliminary data.</text>
</comment>
<reference evidence="10 11" key="1">
    <citation type="submission" date="2020-08" db="EMBL/GenBank/DDBJ databases">
        <title>Functional genomics of gut bacteria from endangered species of beetles.</title>
        <authorList>
            <person name="Carlos-Shanley C."/>
        </authorList>
    </citation>
    <scope>NUCLEOTIDE SEQUENCE [LARGE SCALE GENOMIC DNA]</scope>
    <source>
        <strain evidence="10 11">S00179</strain>
    </source>
</reference>
<dbReference type="Gene3D" id="3.30.429.10">
    <property type="entry name" value="Macrophage Migration Inhibitory Factor"/>
    <property type="match status" value="1"/>
</dbReference>
<evidence type="ECO:0000256" key="1">
    <source>
        <dbReference type="ARBA" id="ARBA00001379"/>
    </source>
</evidence>
<dbReference type="PANTHER" id="PTHR35530">
    <property type="entry name" value="TAUTOMERASE-RELATED"/>
    <property type="match status" value="1"/>
</dbReference>
<dbReference type="SUPFAM" id="SSF55331">
    <property type="entry name" value="Tautomerase/MIF"/>
    <property type="match status" value="1"/>
</dbReference>
<dbReference type="AlphaFoldDB" id="A0A7W7KLA6"/>
<evidence type="ECO:0000313" key="10">
    <source>
        <dbReference type="EMBL" id="MBB4864897.1"/>
    </source>
</evidence>
<dbReference type="EC" id="5.3.2.6" evidence="5"/>
<evidence type="ECO:0000313" key="11">
    <source>
        <dbReference type="Proteomes" id="UP000566995"/>
    </source>
</evidence>